<keyword evidence="13" id="KW-0735">Signal-anchor</keyword>
<reference evidence="20" key="1">
    <citation type="submission" date="2021-06" db="EMBL/GenBank/DDBJ databases">
        <title>Candida auris outbreak in lebanese hospital.</title>
        <authorList>
            <person name="Finianos M."/>
        </authorList>
    </citation>
    <scope>NUCLEOTIDE SEQUENCE</scope>
    <source>
        <strain evidence="20">CA7LBN</strain>
    </source>
</reference>
<dbReference type="InterPro" id="IPR007653">
    <property type="entry name" value="SPC3"/>
</dbReference>
<evidence type="ECO:0000256" key="11">
    <source>
        <dbReference type="ARBA" id="ARBA00022840"/>
    </source>
</evidence>
<keyword evidence="5" id="KW-0436">Ligase</keyword>
<comment type="cofactor">
    <cofactor evidence="1">
        <name>Zn(2+)</name>
        <dbReference type="ChEBI" id="CHEBI:29105"/>
    </cofactor>
</comment>
<keyword evidence="14" id="KW-1133">Transmembrane helix</keyword>
<dbReference type="AlphaFoldDB" id="A0A8F2W464"/>
<keyword evidence="9" id="KW-0256">Endoplasmic reticulum</keyword>
<dbReference type="InterPro" id="IPR032678">
    <property type="entry name" value="tRNA-synt_1_cat_dom"/>
</dbReference>
<organism evidence="20">
    <name type="scientific">Candidozyma auris</name>
    <name type="common">Yeast</name>
    <name type="synonym">Candida auris</name>
    <dbReference type="NCBI Taxonomy" id="498019"/>
    <lineage>
        <taxon>Eukaryota</taxon>
        <taxon>Fungi</taxon>
        <taxon>Dikarya</taxon>
        <taxon>Ascomycota</taxon>
        <taxon>Saccharomycotina</taxon>
        <taxon>Pichiomycetes</taxon>
        <taxon>Metschnikowiaceae</taxon>
        <taxon>Candidozyma</taxon>
    </lineage>
</organism>
<keyword evidence="10" id="KW-0862">Zinc</keyword>
<evidence type="ECO:0000256" key="12">
    <source>
        <dbReference type="ARBA" id="ARBA00022917"/>
    </source>
</evidence>
<dbReference type="GO" id="GO:0005787">
    <property type="term" value="C:signal peptidase complex"/>
    <property type="evidence" value="ECO:0007669"/>
    <property type="project" value="InterPro"/>
</dbReference>
<sequence>MVRSLLRRFAMSTSTAAKKVVQPPWYKPTTPAGENQPLKLYNSLTRNKEEFIPLKHNHITWYCCGPTVYNHAHMGHARNYVCSDICRRILQDYFGFNVEFVQNVTDIDDKIIVAARHEYLFEEQMEKKYQQVDAELLKKTTQFLRDYVGKNLPEFKGDLSEFVAWVDSLNLVELAVNQPKLPMYAKAAKDAHNAIFKPESDISKFLAAVKDVSVPSLDKLHGSTVTDPSIFKKLPAFWENKFNQDMERLNVLPPTLTTRVSEYVPDIIAFVDKIIANGFAYATSDGSVYFDTVKFENDPHHEYAKLQPWNKGSLDLINDGEGSLSVDGSGKKSPADFALWKASKPGEPAWDSKWGPGRPGWHIECSVMASDILGEVIDIHSGGVDLCFPHHDNELAQSEACFNNKQWINYFMHNGHLHIQGQKMSKSLKNFITIEEALQTYSSRQLRLVFAFGNWDKPIDFKDSLINEVKAYESTLSKFFTNVRALNTDYRHSVSEGKYISKRAGDVEKQLLEQLAQAQTETHAAFSDNLSTPVVLRVISELVSKTNTYIQSTVTGENELRLEPVLAITRWIVKIMDILGFPARPDGLGWSDGEEGAESAGSMEEVAMPYVKALSQFRDAVRELAKAKADSGAFLSASDALRADLVSLGISLDDRPNGGALVKFLNEQEREEFLKQQEQKKEQAALKEKKKQEQAAANAKKEQERLEKAKVDPKTMFHDKSLYSEWDDAGLPTKTAAGEEVTKSMRKKLAKQQQQQEKLHNEYLKTSAIAAALVAALSLFQLYFIDHAWSINSTQISNVKATASLKNSFAYGAVGGKPKENSKIQFDLDADLTPLFNWNTKQIFVYLTAEYDGKAERASNRVTYWDKIITSREDAVLHLKNQRAKYSVWDVERSFRGRNATLRLEWNIQPWVGPLLYGSTTTESTFRFPEVKKPTKKASP</sequence>
<evidence type="ECO:0000256" key="2">
    <source>
        <dbReference type="ARBA" id="ARBA00004648"/>
    </source>
</evidence>
<dbReference type="InterPro" id="IPR009080">
    <property type="entry name" value="tRNAsynth_Ia_anticodon-bd"/>
</dbReference>
<keyword evidence="11" id="KW-0067">ATP-binding</keyword>
<dbReference type="Pfam" id="PF04573">
    <property type="entry name" value="SPC22"/>
    <property type="match status" value="1"/>
</dbReference>
<dbReference type="PANTHER" id="PTHR10890">
    <property type="entry name" value="CYSTEINYL-TRNA SYNTHETASE"/>
    <property type="match status" value="1"/>
</dbReference>
<gene>
    <name evidence="20" type="ORF">CA7LBN_004276</name>
</gene>
<comment type="subcellular location">
    <subcellularLocation>
        <location evidence="2">Endoplasmic reticulum membrane</location>
        <topology evidence="2">Single-pass type II membrane protein</topology>
    </subcellularLocation>
</comment>
<comment type="similarity">
    <text evidence="3">Belongs to the SPCS3 family.</text>
</comment>
<dbReference type="InterPro" id="IPR024909">
    <property type="entry name" value="Cys-tRNA/MSH_ligase"/>
</dbReference>
<dbReference type="CDD" id="cd00672">
    <property type="entry name" value="CysRS_core"/>
    <property type="match status" value="1"/>
</dbReference>
<dbReference type="EMBL" id="CP076754">
    <property type="protein sequence ID" value="QWW25389.1"/>
    <property type="molecule type" value="Genomic_DNA"/>
</dbReference>
<evidence type="ECO:0000256" key="14">
    <source>
        <dbReference type="ARBA" id="ARBA00022989"/>
    </source>
</evidence>
<evidence type="ECO:0000256" key="7">
    <source>
        <dbReference type="ARBA" id="ARBA00022723"/>
    </source>
</evidence>
<evidence type="ECO:0000259" key="19">
    <source>
        <dbReference type="Pfam" id="PF01406"/>
    </source>
</evidence>
<dbReference type="HAMAP" id="MF_00041">
    <property type="entry name" value="Cys_tRNA_synth"/>
    <property type="match status" value="1"/>
</dbReference>
<dbReference type="Gene3D" id="3.40.50.620">
    <property type="entry name" value="HUPs"/>
    <property type="match status" value="2"/>
</dbReference>
<feature type="domain" description="tRNA synthetases class I catalytic" evidence="19">
    <location>
        <begin position="52"/>
        <end position="470"/>
    </location>
</feature>
<evidence type="ECO:0000256" key="3">
    <source>
        <dbReference type="ARBA" id="ARBA00009289"/>
    </source>
</evidence>
<evidence type="ECO:0000256" key="8">
    <source>
        <dbReference type="ARBA" id="ARBA00022741"/>
    </source>
</evidence>
<dbReference type="GO" id="GO:0005524">
    <property type="term" value="F:ATP binding"/>
    <property type="evidence" value="ECO:0007669"/>
    <property type="project" value="UniProtKB-KW"/>
</dbReference>
<dbReference type="PANTHER" id="PTHR10890:SF3">
    <property type="entry name" value="CYSTEINE--TRNA LIGASE, CYTOPLASMIC"/>
    <property type="match status" value="1"/>
</dbReference>
<name>A0A8F2W464_CANAR</name>
<keyword evidence="16" id="KW-0030">Aminoacyl-tRNA synthetase</keyword>
<proteinExistence type="inferred from homology"/>
<dbReference type="PRINTS" id="PR00983">
    <property type="entry name" value="TRNASYNTHCYS"/>
</dbReference>
<feature type="region of interest" description="Disordered" evidence="18">
    <location>
        <begin position="687"/>
        <end position="710"/>
    </location>
</feature>
<keyword evidence="12" id="KW-0648">Protein biosynthesis</keyword>
<evidence type="ECO:0000256" key="4">
    <source>
        <dbReference type="ARBA" id="ARBA00012832"/>
    </source>
</evidence>
<dbReference type="Pfam" id="PF01406">
    <property type="entry name" value="tRNA-synt_1e"/>
    <property type="match status" value="1"/>
</dbReference>
<dbReference type="Proteomes" id="UP000825438">
    <property type="component" value="Chromosome VI"/>
</dbReference>
<evidence type="ECO:0000313" key="20">
    <source>
        <dbReference type="EMBL" id="QWW25389.1"/>
    </source>
</evidence>
<dbReference type="SUPFAM" id="SSF52374">
    <property type="entry name" value="Nucleotidylyl transferase"/>
    <property type="match status" value="1"/>
</dbReference>
<evidence type="ECO:0000256" key="9">
    <source>
        <dbReference type="ARBA" id="ARBA00022824"/>
    </source>
</evidence>
<evidence type="ECO:0000256" key="18">
    <source>
        <dbReference type="SAM" id="MobiDB-lite"/>
    </source>
</evidence>
<evidence type="ECO:0000256" key="16">
    <source>
        <dbReference type="ARBA" id="ARBA00023146"/>
    </source>
</evidence>
<dbReference type="GO" id="GO:0006465">
    <property type="term" value="P:signal peptide processing"/>
    <property type="evidence" value="ECO:0007669"/>
    <property type="project" value="InterPro"/>
</dbReference>
<keyword evidence="8" id="KW-0547">Nucleotide-binding</keyword>
<evidence type="ECO:0000256" key="1">
    <source>
        <dbReference type="ARBA" id="ARBA00001947"/>
    </source>
</evidence>
<evidence type="ECO:0000256" key="13">
    <source>
        <dbReference type="ARBA" id="ARBA00022968"/>
    </source>
</evidence>
<evidence type="ECO:0000256" key="10">
    <source>
        <dbReference type="ARBA" id="ARBA00022833"/>
    </source>
</evidence>
<dbReference type="Gene3D" id="1.20.120.1910">
    <property type="entry name" value="Cysteine-tRNA ligase, C-terminal anti-codon recognition domain"/>
    <property type="match status" value="1"/>
</dbReference>
<keyword evidence="6" id="KW-0812">Transmembrane</keyword>
<keyword evidence="15" id="KW-0472">Membrane</keyword>
<accession>A0A8F2W464</accession>
<dbReference type="NCBIfam" id="TIGR00435">
    <property type="entry name" value="cysS"/>
    <property type="match status" value="1"/>
</dbReference>
<dbReference type="GO" id="GO:0046872">
    <property type="term" value="F:metal ion binding"/>
    <property type="evidence" value="ECO:0007669"/>
    <property type="project" value="UniProtKB-KW"/>
</dbReference>
<dbReference type="SUPFAM" id="SSF47323">
    <property type="entry name" value="Anticodon-binding domain of a subclass of class I aminoacyl-tRNA synthetases"/>
    <property type="match status" value="1"/>
</dbReference>
<evidence type="ECO:0000256" key="15">
    <source>
        <dbReference type="ARBA" id="ARBA00023136"/>
    </source>
</evidence>
<keyword evidence="7" id="KW-0479">Metal-binding</keyword>
<protein>
    <recommendedName>
        <fullName evidence="4">cysteine--tRNA ligase</fullName>
        <ecNumber evidence="4">6.1.1.16</ecNumber>
    </recommendedName>
    <alternativeName>
        <fullName evidence="17">Cysteinyl-tRNA synthetase</fullName>
    </alternativeName>
</protein>
<evidence type="ECO:0000256" key="6">
    <source>
        <dbReference type="ARBA" id="ARBA00022692"/>
    </source>
</evidence>
<dbReference type="GO" id="GO:0004817">
    <property type="term" value="F:cysteine-tRNA ligase activity"/>
    <property type="evidence" value="ECO:0007669"/>
    <property type="project" value="UniProtKB-EC"/>
</dbReference>
<dbReference type="EC" id="6.1.1.16" evidence="4"/>
<evidence type="ECO:0000256" key="5">
    <source>
        <dbReference type="ARBA" id="ARBA00022598"/>
    </source>
</evidence>
<dbReference type="GO" id="GO:0006423">
    <property type="term" value="P:cysteinyl-tRNA aminoacylation"/>
    <property type="evidence" value="ECO:0007669"/>
    <property type="project" value="InterPro"/>
</dbReference>
<dbReference type="InterPro" id="IPR015803">
    <property type="entry name" value="Cys-tRNA-ligase"/>
</dbReference>
<evidence type="ECO:0000256" key="17">
    <source>
        <dbReference type="ARBA" id="ARBA00031499"/>
    </source>
</evidence>
<dbReference type="InterPro" id="IPR014729">
    <property type="entry name" value="Rossmann-like_a/b/a_fold"/>
</dbReference>